<protein>
    <submittedName>
        <fullName evidence="3">GAF domain-containing protein</fullName>
    </submittedName>
</protein>
<accession>A0A838CN72</accession>
<comment type="similarity">
    <text evidence="1">Belongs to the free Met sulfoxide reductase family.</text>
</comment>
<organism evidence="3 4">
    <name type="scientific">Halobacillus locisalis</name>
    <dbReference type="NCBI Taxonomy" id="220753"/>
    <lineage>
        <taxon>Bacteria</taxon>
        <taxon>Bacillati</taxon>
        <taxon>Bacillota</taxon>
        <taxon>Bacilli</taxon>
        <taxon>Bacillales</taxon>
        <taxon>Bacillaceae</taxon>
        <taxon>Halobacillus</taxon>
    </lineage>
</organism>
<dbReference type="RefSeq" id="WP_181470390.1">
    <property type="nucleotide sequence ID" value="NZ_JACEFG010000001.1"/>
</dbReference>
<dbReference type="GO" id="GO:0005829">
    <property type="term" value="C:cytosol"/>
    <property type="evidence" value="ECO:0007669"/>
    <property type="project" value="TreeGrafter"/>
</dbReference>
<reference evidence="3 4" key="1">
    <citation type="journal article" date="2004" name="Extremophiles">
        <title>Halobacillus locisalis sp. nov., a halophilic bacterium isolated from a marine solar saltern of the Yellow Sea in Korea.</title>
        <authorList>
            <person name="Yoon J.H."/>
            <person name="Kang K.H."/>
            <person name="Oh T.K."/>
            <person name="Park Y.H."/>
        </authorList>
    </citation>
    <scope>NUCLEOTIDE SEQUENCE [LARGE SCALE GENOMIC DNA]</scope>
    <source>
        <strain evidence="3 4">KCTC 3788</strain>
    </source>
</reference>
<dbReference type="Gene3D" id="3.30.450.40">
    <property type="match status" value="1"/>
</dbReference>
<dbReference type="PANTHER" id="PTHR21021">
    <property type="entry name" value="GAF/PUTATIVE CYTOSKELETAL PROTEIN"/>
    <property type="match status" value="1"/>
</dbReference>
<gene>
    <name evidence="3" type="ORF">H0266_00235</name>
</gene>
<evidence type="ECO:0000313" key="3">
    <source>
        <dbReference type="EMBL" id="MBA2173318.1"/>
    </source>
</evidence>
<dbReference type="InterPro" id="IPR003018">
    <property type="entry name" value="GAF"/>
</dbReference>
<dbReference type="InterPro" id="IPR051330">
    <property type="entry name" value="Phosphatase_reg/MetRdx"/>
</dbReference>
<dbReference type="SUPFAM" id="SSF55781">
    <property type="entry name" value="GAF domain-like"/>
    <property type="match status" value="1"/>
</dbReference>
<sequence>MFQQMTYSGNKKESYELLLKQLKALLEDEPDAIANLSNASSLLNQFLNDVNWVGFYLWKQDQLVLGPFQGLPACVRIPSGKGVCGTAVSEGKVQRIADVHAFPGHIACDAASQAEIVVPIFKDGEIYGVLDIDSPSKDRFDEEDELYLTKFVETLQPFI</sequence>
<dbReference type="InterPro" id="IPR029016">
    <property type="entry name" value="GAF-like_dom_sf"/>
</dbReference>
<dbReference type="PANTHER" id="PTHR21021:SF15">
    <property type="entry name" value="FREE METHIONINE-R-SULFOXIDE REDUCTASE"/>
    <property type="match status" value="1"/>
</dbReference>
<evidence type="ECO:0000256" key="1">
    <source>
        <dbReference type="ARBA" id="ARBA00038454"/>
    </source>
</evidence>
<feature type="domain" description="GAF" evidence="2">
    <location>
        <begin position="50"/>
        <end position="152"/>
    </location>
</feature>
<comment type="caution">
    <text evidence="3">The sequence shown here is derived from an EMBL/GenBank/DDBJ whole genome shotgun (WGS) entry which is preliminary data.</text>
</comment>
<dbReference type="GO" id="GO:0033745">
    <property type="term" value="F:L-methionine-(R)-S-oxide reductase activity"/>
    <property type="evidence" value="ECO:0007669"/>
    <property type="project" value="TreeGrafter"/>
</dbReference>
<proteinExistence type="inferred from homology"/>
<dbReference type="EMBL" id="JACEFG010000001">
    <property type="protein sequence ID" value="MBA2173318.1"/>
    <property type="molecule type" value="Genomic_DNA"/>
</dbReference>
<evidence type="ECO:0000313" key="4">
    <source>
        <dbReference type="Proteomes" id="UP000571017"/>
    </source>
</evidence>
<dbReference type="Pfam" id="PF01590">
    <property type="entry name" value="GAF"/>
    <property type="match status" value="1"/>
</dbReference>
<dbReference type="AlphaFoldDB" id="A0A838CN72"/>
<dbReference type="Proteomes" id="UP000571017">
    <property type="component" value="Unassembled WGS sequence"/>
</dbReference>
<name>A0A838CN72_9BACI</name>
<keyword evidence="4" id="KW-1185">Reference proteome</keyword>
<dbReference type="FunFam" id="3.30.450.40:FF:000008">
    <property type="entry name" value="GAF domain-containing proteins"/>
    <property type="match status" value="1"/>
</dbReference>
<evidence type="ECO:0000259" key="2">
    <source>
        <dbReference type="Pfam" id="PF01590"/>
    </source>
</evidence>